<protein>
    <submittedName>
        <fullName evidence="1">Uncharacterized protein</fullName>
    </submittedName>
</protein>
<dbReference type="InParanoid" id="A0A0D1XSJ2"/>
<proteinExistence type="predicted"/>
<dbReference type="VEuPathDB" id="FungiDB:PV09_03583"/>
<sequence length="160" mass="17390">MDSRLTKNVKCRGVDMNATVEPYKQLNRDQRSCSPMWKQDGSDYYEDECRYLTPDADRKSNIDVHEDKFPSKAPAAMTSKEYTIAPDALGELILLPKDDETVAAELVAAEADLEGVVLTAAEELSKTDVLFAATGTGVEVIVGCAALVVPEVHVSVSIPL</sequence>
<dbReference type="GeneID" id="27311556"/>
<gene>
    <name evidence="1" type="ORF">PV09_03583</name>
</gene>
<accession>A0A0D1XSJ2</accession>
<name>A0A0D1XSJ2_9PEZI</name>
<organism evidence="1 2">
    <name type="scientific">Verruconis gallopava</name>
    <dbReference type="NCBI Taxonomy" id="253628"/>
    <lineage>
        <taxon>Eukaryota</taxon>
        <taxon>Fungi</taxon>
        <taxon>Dikarya</taxon>
        <taxon>Ascomycota</taxon>
        <taxon>Pezizomycotina</taxon>
        <taxon>Dothideomycetes</taxon>
        <taxon>Pleosporomycetidae</taxon>
        <taxon>Venturiales</taxon>
        <taxon>Sympoventuriaceae</taxon>
        <taxon>Verruconis</taxon>
    </lineage>
</organism>
<keyword evidence="2" id="KW-1185">Reference proteome</keyword>
<dbReference type="Proteomes" id="UP000053259">
    <property type="component" value="Unassembled WGS sequence"/>
</dbReference>
<dbReference type="AlphaFoldDB" id="A0A0D1XSJ2"/>
<reference evidence="1 2" key="1">
    <citation type="submission" date="2015-01" db="EMBL/GenBank/DDBJ databases">
        <title>The Genome Sequence of Ochroconis gallopava CBS43764.</title>
        <authorList>
            <consortium name="The Broad Institute Genomics Platform"/>
            <person name="Cuomo C."/>
            <person name="de Hoog S."/>
            <person name="Gorbushina A."/>
            <person name="Stielow B."/>
            <person name="Teixiera M."/>
            <person name="Abouelleil A."/>
            <person name="Chapman S.B."/>
            <person name="Priest M."/>
            <person name="Young S.K."/>
            <person name="Wortman J."/>
            <person name="Nusbaum C."/>
            <person name="Birren B."/>
        </authorList>
    </citation>
    <scope>NUCLEOTIDE SEQUENCE [LARGE SCALE GENOMIC DNA]</scope>
    <source>
        <strain evidence="1 2">CBS 43764</strain>
    </source>
</reference>
<evidence type="ECO:0000313" key="2">
    <source>
        <dbReference type="Proteomes" id="UP000053259"/>
    </source>
</evidence>
<evidence type="ECO:0000313" key="1">
    <source>
        <dbReference type="EMBL" id="KIW05726.1"/>
    </source>
</evidence>
<dbReference type="EMBL" id="KN847537">
    <property type="protein sequence ID" value="KIW05726.1"/>
    <property type="molecule type" value="Genomic_DNA"/>
</dbReference>
<dbReference type="RefSeq" id="XP_016215595.1">
    <property type="nucleotide sequence ID" value="XM_016356802.1"/>
</dbReference>
<dbReference type="HOGENOM" id="CLU_1653507_0_0_1"/>